<accession>A0A3N4IYH7</accession>
<dbReference type="AlphaFoldDB" id="A0A3N4IYH7"/>
<organism evidence="1 2">
    <name type="scientific">Choiromyces venosus 120613-1</name>
    <dbReference type="NCBI Taxonomy" id="1336337"/>
    <lineage>
        <taxon>Eukaryota</taxon>
        <taxon>Fungi</taxon>
        <taxon>Dikarya</taxon>
        <taxon>Ascomycota</taxon>
        <taxon>Pezizomycotina</taxon>
        <taxon>Pezizomycetes</taxon>
        <taxon>Pezizales</taxon>
        <taxon>Tuberaceae</taxon>
        <taxon>Choiromyces</taxon>
    </lineage>
</organism>
<evidence type="ECO:0000313" key="1">
    <source>
        <dbReference type="EMBL" id="RPA91049.1"/>
    </source>
</evidence>
<dbReference type="Proteomes" id="UP000276215">
    <property type="component" value="Unassembled WGS sequence"/>
</dbReference>
<name>A0A3N4IYH7_9PEZI</name>
<gene>
    <name evidence="1" type="ORF">L873DRAFT_352204</name>
</gene>
<protein>
    <submittedName>
        <fullName evidence="1">Uncharacterized protein</fullName>
    </submittedName>
</protein>
<sequence>MGNLRLFLPRVALFFVHISRSPSSSKTRDVTISPNICPMISCLSDSVSTGLSGYSCSGLTLNGDQHRAMCLPLPGLSRTL</sequence>
<proteinExistence type="predicted"/>
<dbReference type="EMBL" id="ML120506">
    <property type="protein sequence ID" value="RPA91049.1"/>
    <property type="molecule type" value="Genomic_DNA"/>
</dbReference>
<evidence type="ECO:0000313" key="2">
    <source>
        <dbReference type="Proteomes" id="UP000276215"/>
    </source>
</evidence>
<reference evidence="1 2" key="1">
    <citation type="journal article" date="2018" name="Nat. Ecol. Evol.">
        <title>Pezizomycetes genomes reveal the molecular basis of ectomycorrhizal truffle lifestyle.</title>
        <authorList>
            <person name="Murat C."/>
            <person name="Payen T."/>
            <person name="Noel B."/>
            <person name="Kuo A."/>
            <person name="Morin E."/>
            <person name="Chen J."/>
            <person name="Kohler A."/>
            <person name="Krizsan K."/>
            <person name="Balestrini R."/>
            <person name="Da Silva C."/>
            <person name="Montanini B."/>
            <person name="Hainaut M."/>
            <person name="Levati E."/>
            <person name="Barry K.W."/>
            <person name="Belfiori B."/>
            <person name="Cichocki N."/>
            <person name="Clum A."/>
            <person name="Dockter R.B."/>
            <person name="Fauchery L."/>
            <person name="Guy J."/>
            <person name="Iotti M."/>
            <person name="Le Tacon F."/>
            <person name="Lindquist E.A."/>
            <person name="Lipzen A."/>
            <person name="Malagnac F."/>
            <person name="Mello A."/>
            <person name="Molinier V."/>
            <person name="Miyauchi S."/>
            <person name="Poulain J."/>
            <person name="Riccioni C."/>
            <person name="Rubini A."/>
            <person name="Sitrit Y."/>
            <person name="Splivallo R."/>
            <person name="Traeger S."/>
            <person name="Wang M."/>
            <person name="Zifcakova L."/>
            <person name="Wipf D."/>
            <person name="Zambonelli A."/>
            <person name="Paolocci F."/>
            <person name="Nowrousian M."/>
            <person name="Ottonello S."/>
            <person name="Baldrian P."/>
            <person name="Spatafora J.W."/>
            <person name="Henrissat B."/>
            <person name="Nagy L.G."/>
            <person name="Aury J.M."/>
            <person name="Wincker P."/>
            <person name="Grigoriev I.V."/>
            <person name="Bonfante P."/>
            <person name="Martin F.M."/>
        </authorList>
    </citation>
    <scope>NUCLEOTIDE SEQUENCE [LARGE SCALE GENOMIC DNA]</scope>
    <source>
        <strain evidence="1 2">120613-1</strain>
    </source>
</reference>
<keyword evidence="2" id="KW-1185">Reference proteome</keyword>